<name>D9PLB8_9ZZZZ</name>
<reference evidence="1" key="2">
    <citation type="journal article" date="2011" name="Microb. Ecol.">
        <title>Taxonomic and Functional Metagenomic Profiling of the Microbial Community in the Anoxic Sediment of a Sub-saline Shallow Lake (Laguna de Carrizo, Central Spain).</title>
        <authorList>
            <person name="Ferrer M."/>
            <person name="Guazzaroni M.E."/>
            <person name="Richter M."/>
            <person name="Garcia-Salamanca A."/>
            <person name="Yarza P."/>
            <person name="Suarez-Suarez A."/>
            <person name="Solano J."/>
            <person name="Alcaide M."/>
            <person name="van Dillewijn P."/>
            <person name="Molina-Henares M.A."/>
            <person name="Lopez-Cortes N."/>
            <person name="Al-Ramahi Y."/>
            <person name="Guerrero C."/>
            <person name="Acosta A."/>
            <person name="de Eugenio L.I."/>
            <person name="Martinez V."/>
            <person name="Marques S."/>
            <person name="Rojo F."/>
            <person name="Santero E."/>
            <person name="Genilloud O."/>
            <person name="Perez-Perez J."/>
            <person name="Rossello-Mora R."/>
            <person name="Ramos J.L."/>
        </authorList>
    </citation>
    <scope>NUCLEOTIDE SEQUENCE</scope>
</reference>
<organism evidence="1">
    <name type="scientific">sediment metagenome</name>
    <dbReference type="NCBI Taxonomy" id="749907"/>
    <lineage>
        <taxon>unclassified sequences</taxon>
        <taxon>metagenomes</taxon>
        <taxon>ecological metagenomes</taxon>
    </lineage>
</organism>
<evidence type="ECO:0000313" key="1">
    <source>
        <dbReference type="EMBL" id="EFK95663.1"/>
    </source>
</evidence>
<proteinExistence type="predicted"/>
<gene>
    <name evidence="1" type="ORF">LDC_2341</name>
</gene>
<accession>D9PLB8</accession>
<sequence>LIKEIHEQFTEEIMDIASLETYYEKTILPKYLDVAEVSEITWKDHGKVGPDAWAHYFEDKSGREYVLLYEDFPGGEYLEDNLTHEIVLCGNETSIFVENSPNKIENVSGYFTLYREKKR</sequence>
<dbReference type="EMBL" id="ADZX01000706">
    <property type="protein sequence ID" value="EFK95663.1"/>
    <property type="molecule type" value="Genomic_DNA"/>
</dbReference>
<reference evidence="1" key="1">
    <citation type="submission" date="2010-07" db="EMBL/GenBank/DDBJ databases">
        <authorList>
            <consortium name="CONSOLIDER consortium CSD2007-00005"/>
            <person name="Guazzaroni M.-E."/>
            <person name="Richter M."/>
            <person name="Garcia-Salamanca A."/>
            <person name="Yarza P."/>
            <person name="Ferrer M."/>
        </authorList>
    </citation>
    <scope>NUCLEOTIDE SEQUENCE</scope>
</reference>
<comment type="caution">
    <text evidence="1">The sequence shown here is derived from an EMBL/GenBank/DDBJ whole genome shotgun (WGS) entry which is preliminary data.</text>
</comment>
<feature type="non-terminal residue" evidence="1">
    <location>
        <position position="1"/>
    </location>
</feature>
<protein>
    <submittedName>
        <fullName evidence="1">Uncharacterized protein</fullName>
    </submittedName>
</protein>
<dbReference type="AlphaFoldDB" id="D9PLB8"/>